<reference evidence="2 3" key="1">
    <citation type="submission" date="2009-01" db="EMBL/GenBank/DDBJ databases">
        <authorList>
            <person name="Qin X."/>
            <person name="Bachman B."/>
            <person name="Battles P."/>
            <person name="Bell A."/>
            <person name="Bess C."/>
            <person name="Bickham C."/>
            <person name="Chaboub L."/>
            <person name="Chen D."/>
            <person name="Coyle M."/>
            <person name="Deiros D.R."/>
            <person name="Dinh H."/>
            <person name="Forbes L."/>
            <person name="Fowler G."/>
            <person name="Francisco L."/>
            <person name="Fu Q."/>
            <person name="Gubbala S."/>
            <person name="Hale W."/>
            <person name="Han Y."/>
            <person name="Hemphill L."/>
            <person name="Highlander S.K."/>
            <person name="Hirani K."/>
            <person name="Hogues M."/>
            <person name="Jackson L."/>
            <person name="Jakkamsetti A."/>
            <person name="Javaid M."/>
            <person name="Jiang H."/>
            <person name="Korchina V."/>
            <person name="Kovar C."/>
            <person name="Lara F."/>
            <person name="Lee S."/>
            <person name="Mata R."/>
            <person name="Mathew T."/>
            <person name="Moen C."/>
            <person name="Morales K."/>
            <person name="Munidasa M."/>
            <person name="Nazareth L."/>
            <person name="Ngo R."/>
            <person name="Nguyen L."/>
            <person name="Okwuonu G."/>
            <person name="Ongeri F."/>
            <person name="Patil S."/>
            <person name="Petrosino J."/>
            <person name="Pham C."/>
            <person name="Pham P."/>
            <person name="Pu L.-L."/>
            <person name="Puazo M."/>
            <person name="Raj R."/>
            <person name="Reid J."/>
            <person name="Rouhana J."/>
            <person name="Saada N."/>
            <person name="Shang Y."/>
            <person name="Simmons D."/>
            <person name="Thornton R."/>
            <person name="Warren J."/>
            <person name="Weissenberger G."/>
            <person name="Zhang J."/>
            <person name="Zhang L."/>
            <person name="Zhou C."/>
            <person name="Zhu D."/>
            <person name="Muzny D."/>
            <person name="Worley K."/>
            <person name="Gibbs R."/>
        </authorList>
    </citation>
    <scope>NUCLEOTIDE SEQUENCE [LARGE SCALE GENOMIC DNA]</scope>
    <source>
        <strain evidence="2 3">ATCC 49540</strain>
    </source>
</reference>
<comment type="caution">
    <text evidence="2">The sequence shown here is derived from an EMBL/GenBank/DDBJ whole genome shotgun (WGS) entry which is preliminary data.</text>
</comment>
<dbReference type="InterPro" id="IPR058592">
    <property type="entry name" value="Gtf3_C"/>
</dbReference>
<evidence type="ECO:0000313" key="2">
    <source>
        <dbReference type="EMBL" id="EEJ39726.1"/>
    </source>
</evidence>
<evidence type="ECO:0000259" key="1">
    <source>
        <dbReference type="Pfam" id="PF26337"/>
    </source>
</evidence>
<accession>C2EWJ7</accession>
<dbReference type="Proteomes" id="UP000004483">
    <property type="component" value="Unassembled WGS sequence"/>
</dbReference>
<proteinExistence type="predicted"/>
<feature type="domain" description="Glucosyltransferase 3-like C-terminal" evidence="1">
    <location>
        <begin position="1"/>
        <end position="33"/>
    </location>
</feature>
<dbReference type="AlphaFoldDB" id="C2EWJ7"/>
<name>C2EWJ7_9LACO</name>
<gene>
    <name evidence="2" type="ORF">HMPREF0549_1833</name>
</gene>
<dbReference type="Pfam" id="PF26337">
    <property type="entry name" value="Gtf3_C"/>
    <property type="match status" value="1"/>
</dbReference>
<protein>
    <recommendedName>
        <fullName evidence="1">Glucosyltransferase 3-like C-terminal domain-containing protein</fullName>
    </recommendedName>
</protein>
<organism evidence="2 3">
    <name type="scientific">Limosilactobacillus vaginalis DSM 5837 = ATCC 49540</name>
    <dbReference type="NCBI Taxonomy" id="1423814"/>
    <lineage>
        <taxon>Bacteria</taxon>
        <taxon>Bacillati</taxon>
        <taxon>Bacillota</taxon>
        <taxon>Bacilli</taxon>
        <taxon>Lactobacillales</taxon>
        <taxon>Lactobacillaceae</taxon>
        <taxon>Limosilactobacillus</taxon>
    </lineage>
</organism>
<dbReference type="EMBL" id="ACGV01000195">
    <property type="protein sequence ID" value="EEJ39726.1"/>
    <property type="molecule type" value="Genomic_DNA"/>
</dbReference>
<evidence type="ECO:0000313" key="3">
    <source>
        <dbReference type="Proteomes" id="UP000004483"/>
    </source>
</evidence>
<dbReference type="RefSeq" id="WP_003717453.1">
    <property type="nucleotide sequence ID" value="NZ_AZGL01000026.1"/>
</dbReference>
<sequence>MTTTEYDQMVNSIDDFAKLIRGGYFVKRALTEAIFKAFYD</sequence>
<dbReference type="HOGENOM" id="CLU_3291725_0_0_9"/>